<dbReference type="Proteomes" id="UP001381693">
    <property type="component" value="Unassembled WGS sequence"/>
</dbReference>
<accession>A0AAN8WUG2</accession>
<proteinExistence type="predicted"/>
<dbReference type="AlphaFoldDB" id="A0AAN8WUG2"/>
<comment type="caution">
    <text evidence="1">The sequence shown here is derived from an EMBL/GenBank/DDBJ whole genome shotgun (WGS) entry which is preliminary data.</text>
</comment>
<keyword evidence="2" id="KW-1185">Reference proteome</keyword>
<name>A0AAN8WUG2_HALRR</name>
<gene>
    <name evidence="1" type="ORF">SK128_027380</name>
</gene>
<organism evidence="1 2">
    <name type="scientific">Halocaridina rubra</name>
    <name type="common">Hawaiian red shrimp</name>
    <dbReference type="NCBI Taxonomy" id="373956"/>
    <lineage>
        <taxon>Eukaryota</taxon>
        <taxon>Metazoa</taxon>
        <taxon>Ecdysozoa</taxon>
        <taxon>Arthropoda</taxon>
        <taxon>Crustacea</taxon>
        <taxon>Multicrustacea</taxon>
        <taxon>Malacostraca</taxon>
        <taxon>Eumalacostraca</taxon>
        <taxon>Eucarida</taxon>
        <taxon>Decapoda</taxon>
        <taxon>Pleocyemata</taxon>
        <taxon>Caridea</taxon>
        <taxon>Atyoidea</taxon>
        <taxon>Atyidae</taxon>
        <taxon>Halocaridina</taxon>
    </lineage>
</organism>
<reference evidence="1 2" key="1">
    <citation type="submission" date="2023-11" db="EMBL/GenBank/DDBJ databases">
        <title>Halocaridina rubra genome assembly.</title>
        <authorList>
            <person name="Smith C."/>
        </authorList>
    </citation>
    <scope>NUCLEOTIDE SEQUENCE [LARGE SCALE GENOMIC DNA]</scope>
    <source>
        <strain evidence="1">EP-1</strain>
        <tissue evidence="1">Whole</tissue>
    </source>
</reference>
<dbReference type="EMBL" id="JAXCGZ010015305">
    <property type="protein sequence ID" value="KAK7070571.1"/>
    <property type="molecule type" value="Genomic_DNA"/>
</dbReference>
<evidence type="ECO:0000313" key="1">
    <source>
        <dbReference type="EMBL" id="KAK7070571.1"/>
    </source>
</evidence>
<protein>
    <submittedName>
        <fullName evidence="1">Uncharacterized protein</fullName>
    </submittedName>
</protein>
<sequence length="70" mass="8304">MCVEFDSKDDFLHFPLFAQDCRRRHLRTSPLGVPPLKDLRASCLGGLGWEEQLEEEEEKEKRKTRETHDF</sequence>
<evidence type="ECO:0000313" key="2">
    <source>
        <dbReference type="Proteomes" id="UP001381693"/>
    </source>
</evidence>